<keyword evidence="9" id="KW-1185">Reference proteome</keyword>
<dbReference type="AlphaFoldDB" id="A0AAV4PA02"/>
<dbReference type="SMART" id="SM00355">
    <property type="entry name" value="ZnF_C2H2"/>
    <property type="match status" value="10"/>
</dbReference>
<keyword evidence="1" id="KW-0479">Metal-binding</keyword>
<dbReference type="Gene3D" id="3.30.160.60">
    <property type="entry name" value="Classic Zinc Finger"/>
    <property type="match status" value="7"/>
</dbReference>
<organism evidence="8 9">
    <name type="scientific">Caerostris darwini</name>
    <dbReference type="NCBI Taxonomy" id="1538125"/>
    <lineage>
        <taxon>Eukaryota</taxon>
        <taxon>Metazoa</taxon>
        <taxon>Ecdysozoa</taxon>
        <taxon>Arthropoda</taxon>
        <taxon>Chelicerata</taxon>
        <taxon>Arachnida</taxon>
        <taxon>Araneae</taxon>
        <taxon>Araneomorphae</taxon>
        <taxon>Entelegynae</taxon>
        <taxon>Araneoidea</taxon>
        <taxon>Araneidae</taxon>
        <taxon>Caerostris</taxon>
    </lineage>
</organism>
<protein>
    <submittedName>
        <fullName evidence="8">Zinc finger X-linked protein ZXDB</fullName>
    </submittedName>
</protein>
<feature type="domain" description="C2H2-type" evidence="7">
    <location>
        <begin position="712"/>
        <end position="741"/>
    </location>
</feature>
<feature type="domain" description="C2H2-type" evidence="7">
    <location>
        <begin position="772"/>
        <end position="796"/>
    </location>
</feature>
<dbReference type="GO" id="GO:0005634">
    <property type="term" value="C:nucleus"/>
    <property type="evidence" value="ECO:0007669"/>
    <property type="project" value="TreeGrafter"/>
</dbReference>
<feature type="compositionally biased region" description="Polar residues" evidence="6">
    <location>
        <begin position="923"/>
        <end position="942"/>
    </location>
</feature>
<feature type="domain" description="C2H2-type" evidence="7">
    <location>
        <begin position="682"/>
        <end position="711"/>
    </location>
</feature>
<comment type="caution">
    <text evidence="8">The sequence shown here is derived from an EMBL/GenBank/DDBJ whole genome shotgun (WGS) entry which is preliminary data.</text>
</comment>
<dbReference type="InterPro" id="IPR036236">
    <property type="entry name" value="Znf_C2H2_sf"/>
</dbReference>
<gene>
    <name evidence="8" type="primary">ZXDB</name>
    <name evidence="8" type="ORF">CDAR_191911</name>
</gene>
<evidence type="ECO:0000256" key="4">
    <source>
        <dbReference type="ARBA" id="ARBA00022833"/>
    </source>
</evidence>
<keyword evidence="4" id="KW-0862">Zinc</keyword>
<evidence type="ECO:0000256" key="5">
    <source>
        <dbReference type="PROSITE-ProRule" id="PRU00042"/>
    </source>
</evidence>
<evidence type="ECO:0000313" key="9">
    <source>
        <dbReference type="Proteomes" id="UP001054837"/>
    </source>
</evidence>
<dbReference type="GO" id="GO:0008270">
    <property type="term" value="F:zinc ion binding"/>
    <property type="evidence" value="ECO:0007669"/>
    <property type="project" value="UniProtKB-KW"/>
</dbReference>
<feature type="region of interest" description="Disordered" evidence="6">
    <location>
        <begin position="895"/>
        <end position="942"/>
    </location>
</feature>
<feature type="domain" description="C2H2-type" evidence="7">
    <location>
        <begin position="592"/>
        <end position="621"/>
    </location>
</feature>
<name>A0AAV4PA02_9ARAC</name>
<feature type="domain" description="C2H2-type" evidence="7">
    <location>
        <begin position="653"/>
        <end position="680"/>
    </location>
</feature>
<dbReference type="PROSITE" id="PS50157">
    <property type="entry name" value="ZINC_FINGER_C2H2_2"/>
    <property type="match status" value="9"/>
</dbReference>
<feature type="compositionally biased region" description="Polar residues" evidence="6">
    <location>
        <begin position="897"/>
        <end position="915"/>
    </location>
</feature>
<dbReference type="InterPro" id="IPR013087">
    <property type="entry name" value="Znf_C2H2_type"/>
</dbReference>
<keyword evidence="2" id="KW-0677">Repeat</keyword>
<dbReference type="EMBL" id="BPLQ01002483">
    <property type="protein sequence ID" value="GIX93293.1"/>
    <property type="molecule type" value="Genomic_DNA"/>
</dbReference>
<keyword evidence="3 5" id="KW-0863">Zinc-finger</keyword>
<dbReference type="SUPFAM" id="SSF57667">
    <property type="entry name" value="beta-beta-alpha zinc fingers"/>
    <property type="match status" value="4"/>
</dbReference>
<dbReference type="PROSITE" id="PS00028">
    <property type="entry name" value="ZINC_FINGER_C2H2_1"/>
    <property type="match status" value="10"/>
</dbReference>
<dbReference type="Pfam" id="PF00096">
    <property type="entry name" value="zf-C2H2"/>
    <property type="match status" value="4"/>
</dbReference>
<evidence type="ECO:0000313" key="8">
    <source>
        <dbReference type="EMBL" id="GIX93293.1"/>
    </source>
</evidence>
<accession>A0AAV4PA02</accession>
<dbReference type="FunFam" id="3.30.160.60:FF:000125">
    <property type="entry name" value="Putative zinc finger protein 143"/>
    <property type="match status" value="2"/>
</dbReference>
<sequence>MNPTSFYASCISESRSCIFSPSKVKTSFENNMENPAHVYTTGIPMSEKGNFAHNKYGCDDGETLDDASLVKVVDHDYPNNTEVIICDSTTENVDYINSIQDGFQQSELLCDFVCDTGLQSDELPLENSSMEVESIQDSDNHIKFPDSPGSNFTCKIESFSAIEGLVPGFDEQIGDYLLSDFQKVNKSEHDDDSHSVEEQDKVMSEAISEIAKTFTFEDLLPGNFQVGEKSNANNNLGGNQNGNIGDLSLGEFEKCDALHSPGSSLDLSEQLQDSAHGFELVTGLDMLASPSQSTDQTLDVDMSVKYAALKDNGKFFVNAKQEFDFKKEIHPLMSEDSDNCDSSLNNNTTNDEDMSLQSTYKFESTDSDCVSQINNMCQLGEELICGIPTVRISDVETIDISDVNQNCSTAGAVLITRDKASKKMQIVLTLDQGQQIYDIDTESIGANEQSLDLDLQSTLAENHLQDDEPHSVELIGGDNQELLEYSIDQESDKSNDFFEEDETMSFIPSTFVELVSDIPVTATKGRKGKTWVCPIDGCGQILDKECKLRVHMISHKSGSRPFKCEFEGCDWAFTTPYRLRRHAETHFGSKDFICDFEGCNRKFTTVYNLKTHKKRHKWPNSLICPSKDCKMSFDNRRKLELHLRVHKEVEAPYKCSLCGKQYYSANCIASHYRTHQYNAEDFKCPFNECGKVYDKICRLRQHIRHHTGERPYTCPAEGCQWSFMSASKLTRHMRKHTGERKFVCTEPGCGKSFMRPEHLKGHVVIHSGDKPFHCPHENCNAKFTAKSSLYVHVKKHCPSVLKVVYPCPVKPCVKKYNSKATLKQHLQKFHPEAIGEGKELNIAEKLELTMPVSLVNQNSENSSGYLELDDGMTDDPTAGLQFELFQNSLMQDDEETSFSLGSSSRTTKANGSTKKTVPKSSKRSQNQPALSSNAAESTSKTLRTSEKLIQENRSGCARTDFCCKQITGSKKIEQNIAFVTLNQNSSDNQDTKCFLSSNQLNTEIKSPDVMLPSSLFQDHTEHLLKTNFLHDECSTSHNLYHDDSILVNSSAFGLEMMPVSLLSDSVESDESVLNHSSSVFSEQNSVDAFADSIHLLD</sequence>
<evidence type="ECO:0000256" key="1">
    <source>
        <dbReference type="ARBA" id="ARBA00022723"/>
    </source>
</evidence>
<dbReference type="PANTHER" id="PTHR46179">
    <property type="entry name" value="ZINC FINGER PROTEIN"/>
    <property type="match status" value="1"/>
</dbReference>
<dbReference type="GO" id="GO:0006357">
    <property type="term" value="P:regulation of transcription by RNA polymerase II"/>
    <property type="evidence" value="ECO:0007669"/>
    <property type="project" value="TreeGrafter"/>
</dbReference>
<feature type="domain" description="C2H2-type" evidence="7">
    <location>
        <begin position="622"/>
        <end position="651"/>
    </location>
</feature>
<dbReference type="FunFam" id="3.30.160.60:FF:000007">
    <property type="entry name" value="Basic krueppel-like factor 3"/>
    <property type="match status" value="1"/>
</dbReference>
<evidence type="ECO:0000256" key="6">
    <source>
        <dbReference type="SAM" id="MobiDB-lite"/>
    </source>
</evidence>
<evidence type="ECO:0000259" key="7">
    <source>
        <dbReference type="PROSITE" id="PS50157"/>
    </source>
</evidence>
<feature type="domain" description="C2H2-type" evidence="7">
    <location>
        <begin position="742"/>
        <end position="771"/>
    </location>
</feature>
<dbReference type="PANTHER" id="PTHR46179:SF26">
    <property type="entry name" value="ZINC FINGER PROTEIN 423 HOMOLOG"/>
    <property type="match status" value="1"/>
</dbReference>
<reference evidence="8 9" key="1">
    <citation type="submission" date="2021-06" db="EMBL/GenBank/DDBJ databases">
        <title>Caerostris darwini draft genome.</title>
        <authorList>
            <person name="Kono N."/>
            <person name="Arakawa K."/>
        </authorList>
    </citation>
    <scope>NUCLEOTIDE SEQUENCE [LARGE SCALE GENOMIC DNA]</scope>
</reference>
<feature type="domain" description="C2H2-type" evidence="7">
    <location>
        <begin position="562"/>
        <end position="591"/>
    </location>
</feature>
<dbReference type="GO" id="GO:0003712">
    <property type="term" value="F:transcription coregulator activity"/>
    <property type="evidence" value="ECO:0007669"/>
    <property type="project" value="TreeGrafter"/>
</dbReference>
<evidence type="ECO:0000256" key="3">
    <source>
        <dbReference type="ARBA" id="ARBA00022771"/>
    </source>
</evidence>
<dbReference type="InterPro" id="IPR051061">
    <property type="entry name" value="Zinc_finger_trans_reg"/>
</dbReference>
<evidence type="ECO:0000256" key="2">
    <source>
        <dbReference type="ARBA" id="ARBA00022737"/>
    </source>
</evidence>
<feature type="domain" description="C2H2-type" evidence="7">
    <location>
        <begin position="805"/>
        <end position="830"/>
    </location>
</feature>
<dbReference type="Proteomes" id="UP001054837">
    <property type="component" value="Unassembled WGS sequence"/>
</dbReference>
<proteinExistence type="predicted"/>